<evidence type="ECO:0000313" key="7">
    <source>
        <dbReference type="Proteomes" id="UP000761264"/>
    </source>
</evidence>
<dbReference type="GO" id="GO:0003700">
    <property type="term" value="F:DNA-binding transcription factor activity"/>
    <property type="evidence" value="ECO:0007669"/>
    <property type="project" value="TreeGrafter"/>
</dbReference>
<feature type="domain" description="Cyclic nucleotide-binding" evidence="4">
    <location>
        <begin position="20"/>
        <end position="123"/>
    </location>
</feature>
<dbReference type="InterPro" id="IPR018490">
    <property type="entry name" value="cNMP-bd_dom_sf"/>
</dbReference>
<evidence type="ECO:0000313" key="6">
    <source>
        <dbReference type="EMBL" id="NIA71781.1"/>
    </source>
</evidence>
<dbReference type="SMART" id="SM00419">
    <property type="entry name" value="HTH_CRP"/>
    <property type="match status" value="1"/>
</dbReference>
<dbReference type="CDD" id="cd00038">
    <property type="entry name" value="CAP_ED"/>
    <property type="match status" value="1"/>
</dbReference>
<keyword evidence="7" id="KW-1185">Reference proteome</keyword>
<accession>A0A967F2M3</accession>
<protein>
    <submittedName>
        <fullName evidence="6">Crp/Fnr family transcriptional regulator</fullName>
    </submittedName>
</protein>
<gene>
    <name evidence="6" type="ORF">HBA54_24605</name>
</gene>
<evidence type="ECO:0000256" key="2">
    <source>
        <dbReference type="ARBA" id="ARBA00023125"/>
    </source>
</evidence>
<dbReference type="RefSeq" id="WP_167229931.1">
    <property type="nucleotide sequence ID" value="NZ_JAAQPH010000026.1"/>
</dbReference>
<dbReference type="Pfam" id="PF00027">
    <property type="entry name" value="cNMP_binding"/>
    <property type="match status" value="1"/>
</dbReference>
<dbReference type="Proteomes" id="UP000761264">
    <property type="component" value="Unassembled WGS sequence"/>
</dbReference>
<dbReference type="InterPro" id="IPR012318">
    <property type="entry name" value="HTH_CRP"/>
</dbReference>
<dbReference type="PROSITE" id="PS50042">
    <property type="entry name" value="CNMP_BINDING_3"/>
    <property type="match status" value="1"/>
</dbReference>
<evidence type="ECO:0000259" key="4">
    <source>
        <dbReference type="PROSITE" id="PS50042"/>
    </source>
</evidence>
<dbReference type="AlphaFoldDB" id="A0A967F2M3"/>
<keyword evidence="2" id="KW-0238">DNA-binding</keyword>
<dbReference type="InterPro" id="IPR036388">
    <property type="entry name" value="WH-like_DNA-bd_sf"/>
</dbReference>
<evidence type="ECO:0000256" key="3">
    <source>
        <dbReference type="ARBA" id="ARBA00023163"/>
    </source>
</evidence>
<dbReference type="GO" id="GO:0003677">
    <property type="term" value="F:DNA binding"/>
    <property type="evidence" value="ECO:0007669"/>
    <property type="project" value="UniProtKB-KW"/>
</dbReference>
<evidence type="ECO:0000256" key="1">
    <source>
        <dbReference type="ARBA" id="ARBA00023015"/>
    </source>
</evidence>
<dbReference type="PANTHER" id="PTHR24567">
    <property type="entry name" value="CRP FAMILY TRANSCRIPTIONAL REGULATORY PROTEIN"/>
    <property type="match status" value="1"/>
</dbReference>
<keyword evidence="3" id="KW-0804">Transcription</keyword>
<dbReference type="Gene3D" id="2.60.120.10">
    <property type="entry name" value="Jelly Rolls"/>
    <property type="match status" value="1"/>
</dbReference>
<dbReference type="Pfam" id="PF13545">
    <property type="entry name" value="HTH_Crp_2"/>
    <property type="match status" value="1"/>
</dbReference>
<dbReference type="EMBL" id="JAAQPH010000026">
    <property type="protein sequence ID" value="NIA71781.1"/>
    <property type="molecule type" value="Genomic_DNA"/>
</dbReference>
<organism evidence="6 7">
    <name type="scientific">Pelagibius litoralis</name>
    <dbReference type="NCBI Taxonomy" id="374515"/>
    <lineage>
        <taxon>Bacteria</taxon>
        <taxon>Pseudomonadati</taxon>
        <taxon>Pseudomonadota</taxon>
        <taxon>Alphaproteobacteria</taxon>
        <taxon>Rhodospirillales</taxon>
        <taxon>Rhodovibrionaceae</taxon>
        <taxon>Pelagibius</taxon>
    </lineage>
</organism>
<dbReference type="PANTHER" id="PTHR24567:SF74">
    <property type="entry name" value="HTH-TYPE TRANSCRIPTIONAL REGULATOR ARCR"/>
    <property type="match status" value="1"/>
</dbReference>
<dbReference type="GO" id="GO:0005829">
    <property type="term" value="C:cytosol"/>
    <property type="evidence" value="ECO:0007669"/>
    <property type="project" value="TreeGrafter"/>
</dbReference>
<feature type="domain" description="HTH crp-type" evidence="5">
    <location>
        <begin position="154"/>
        <end position="226"/>
    </location>
</feature>
<dbReference type="Gene3D" id="1.10.10.10">
    <property type="entry name" value="Winged helix-like DNA-binding domain superfamily/Winged helix DNA-binding domain"/>
    <property type="match status" value="1"/>
</dbReference>
<proteinExistence type="predicted"/>
<comment type="caution">
    <text evidence="6">The sequence shown here is derived from an EMBL/GenBank/DDBJ whole genome shotgun (WGS) entry which is preliminary data.</text>
</comment>
<keyword evidence="1" id="KW-0805">Transcription regulation</keyword>
<sequence length="238" mass="26456">MTANQRLSGGTGYALERIEIFKGLEASEIERLSQRMNWRNYQAQQQIIGHQDASTDVYFMVSGTVRVILFSSAGKEVAFRDISAGECFGEFAAIDGAPRSANVIALTDVMIGSVPAETFRTILQEYPAVSMAMLTYITRLVRSLSERIFEFSTLAVKNRIHSELLRLARDHIGDDNTARISPAPTHADIASRISTHREAVTRELNDLTKNGLIKRDGRTLIVSDVIELERMVHEVAGD</sequence>
<dbReference type="SMART" id="SM00100">
    <property type="entry name" value="cNMP"/>
    <property type="match status" value="1"/>
</dbReference>
<dbReference type="InterPro" id="IPR050397">
    <property type="entry name" value="Env_Response_Regulators"/>
</dbReference>
<dbReference type="InterPro" id="IPR036390">
    <property type="entry name" value="WH_DNA-bd_sf"/>
</dbReference>
<dbReference type="InterPro" id="IPR000595">
    <property type="entry name" value="cNMP-bd_dom"/>
</dbReference>
<dbReference type="SUPFAM" id="SSF51206">
    <property type="entry name" value="cAMP-binding domain-like"/>
    <property type="match status" value="1"/>
</dbReference>
<dbReference type="InterPro" id="IPR014710">
    <property type="entry name" value="RmlC-like_jellyroll"/>
</dbReference>
<evidence type="ECO:0000259" key="5">
    <source>
        <dbReference type="PROSITE" id="PS51063"/>
    </source>
</evidence>
<name>A0A967F2M3_9PROT</name>
<dbReference type="PROSITE" id="PS51063">
    <property type="entry name" value="HTH_CRP_2"/>
    <property type="match status" value="1"/>
</dbReference>
<reference evidence="6" key="1">
    <citation type="submission" date="2020-03" db="EMBL/GenBank/DDBJ databases">
        <title>Genome of Pelagibius litoralis DSM 21314T.</title>
        <authorList>
            <person name="Wang G."/>
        </authorList>
    </citation>
    <scope>NUCLEOTIDE SEQUENCE</scope>
    <source>
        <strain evidence="6">DSM 21314</strain>
    </source>
</reference>
<dbReference type="SUPFAM" id="SSF46785">
    <property type="entry name" value="Winged helix' DNA-binding domain"/>
    <property type="match status" value="1"/>
</dbReference>